<evidence type="ECO:0000256" key="1">
    <source>
        <dbReference type="SAM" id="MobiDB-lite"/>
    </source>
</evidence>
<organism evidence="2 3">
    <name type="scientific">Polyangium fumosum</name>
    <dbReference type="NCBI Taxonomy" id="889272"/>
    <lineage>
        <taxon>Bacteria</taxon>
        <taxon>Pseudomonadati</taxon>
        <taxon>Myxococcota</taxon>
        <taxon>Polyangia</taxon>
        <taxon>Polyangiales</taxon>
        <taxon>Polyangiaceae</taxon>
        <taxon>Polyangium</taxon>
    </lineage>
</organism>
<evidence type="ECO:0000313" key="3">
    <source>
        <dbReference type="Proteomes" id="UP000309215"/>
    </source>
</evidence>
<dbReference type="AlphaFoldDB" id="A0A4U1IV61"/>
<accession>A0A4U1IV61</accession>
<feature type="compositionally biased region" description="Low complexity" evidence="1">
    <location>
        <begin position="85"/>
        <end position="101"/>
    </location>
</feature>
<protein>
    <submittedName>
        <fullName evidence="2">Uncharacterized protein</fullName>
    </submittedName>
</protein>
<sequence>MQSLEQLFAAFGEDVHRAETLAQNLGRPNPRRARARRLLLTLAALACLPLLAGCRERPRPWEQAGGAASAPDAPPPTPPLPKLPPSMLGEAPADPDGGAAEAGLAARNEDPIASPVRVGGPWIRCYGNFRLEGDPRKDLTRLTMLCGPENGMRRLTKEPVEGEVAEGGAPVPFPLEAKKGECYRIFAVAEPSVADLDVVVRSSRGTSIAADHGEDRWPIVQPDRPFCPLEDDTLTVELAARRGKGKVVAEVWALRVSMSD</sequence>
<dbReference type="RefSeq" id="WP_136934671.1">
    <property type="nucleotide sequence ID" value="NZ_SSMQ01000069.1"/>
</dbReference>
<feature type="compositionally biased region" description="Pro residues" evidence="1">
    <location>
        <begin position="72"/>
        <end position="84"/>
    </location>
</feature>
<dbReference type="EMBL" id="SSMQ01000069">
    <property type="protein sequence ID" value="TKC98371.1"/>
    <property type="molecule type" value="Genomic_DNA"/>
</dbReference>
<name>A0A4U1IV61_9BACT</name>
<keyword evidence="3" id="KW-1185">Reference proteome</keyword>
<comment type="caution">
    <text evidence="2">The sequence shown here is derived from an EMBL/GenBank/DDBJ whole genome shotgun (WGS) entry which is preliminary data.</text>
</comment>
<proteinExistence type="predicted"/>
<reference evidence="2 3" key="1">
    <citation type="submission" date="2019-04" db="EMBL/GenBank/DDBJ databases">
        <authorList>
            <person name="Li Y."/>
            <person name="Wang J."/>
        </authorList>
    </citation>
    <scope>NUCLEOTIDE SEQUENCE [LARGE SCALE GENOMIC DNA]</scope>
    <source>
        <strain evidence="2 3">DSM 14668</strain>
    </source>
</reference>
<dbReference type="Proteomes" id="UP000309215">
    <property type="component" value="Unassembled WGS sequence"/>
</dbReference>
<gene>
    <name evidence="2" type="ORF">E8A74_41495</name>
</gene>
<feature type="region of interest" description="Disordered" evidence="1">
    <location>
        <begin position="60"/>
        <end position="101"/>
    </location>
</feature>
<evidence type="ECO:0000313" key="2">
    <source>
        <dbReference type="EMBL" id="TKC98371.1"/>
    </source>
</evidence>
<dbReference type="OrthoDB" id="5519023at2"/>